<organism evidence="3 4">
    <name type="scientific">Thioclava arctica</name>
    <dbReference type="NCBI Taxonomy" id="3238301"/>
    <lineage>
        <taxon>Bacteria</taxon>
        <taxon>Pseudomonadati</taxon>
        <taxon>Pseudomonadota</taxon>
        <taxon>Alphaproteobacteria</taxon>
        <taxon>Rhodobacterales</taxon>
        <taxon>Paracoccaceae</taxon>
        <taxon>Thioclava</taxon>
    </lineage>
</organism>
<protein>
    <submittedName>
        <fullName evidence="3">Class I SAM-dependent methyltransferase</fullName>
        <ecNumber evidence="3">2.1.1.-</ecNumber>
    </submittedName>
</protein>
<keyword evidence="3" id="KW-0808">Transferase</keyword>
<feature type="domain" description="C-methyltransferase" evidence="2">
    <location>
        <begin position="249"/>
        <end position="406"/>
    </location>
</feature>
<comment type="caution">
    <text evidence="3">The sequence shown here is derived from an EMBL/GenBank/DDBJ whole genome shotgun (WGS) entry which is preliminary data.</text>
</comment>
<dbReference type="Gene3D" id="3.40.50.720">
    <property type="entry name" value="NAD(P)-binding Rossmann-like Domain"/>
    <property type="match status" value="1"/>
</dbReference>
<dbReference type="InterPro" id="IPR029063">
    <property type="entry name" value="SAM-dependent_MTases_sf"/>
</dbReference>
<dbReference type="RefSeq" id="WP_368393248.1">
    <property type="nucleotide sequence ID" value="NZ_JBFRYC010000028.1"/>
</dbReference>
<evidence type="ECO:0000259" key="2">
    <source>
        <dbReference type="Pfam" id="PF08484"/>
    </source>
</evidence>
<evidence type="ECO:0000313" key="4">
    <source>
        <dbReference type="Proteomes" id="UP001557465"/>
    </source>
</evidence>
<dbReference type="InterPro" id="IPR038576">
    <property type="entry name" value="Methyltransf_Zn-bd_dom_put_sf"/>
</dbReference>
<feature type="domain" description="Methyltransferase putative zinc binding" evidence="1">
    <location>
        <begin position="7"/>
        <end position="68"/>
    </location>
</feature>
<dbReference type="GO" id="GO:0032259">
    <property type="term" value="P:methylation"/>
    <property type="evidence" value="ECO:0007669"/>
    <property type="project" value="UniProtKB-KW"/>
</dbReference>
<dbReference type="EC" id="2.1.1.-" evidence="3"/>
<reference evidence="3 4" key="1">
    <citation type="journal article" date="2011" name="Int. J. Syst. Evol. Microbiol.">
        <title>Zhongshania antarctica gen. nov., sp. nov. and Zhongshania guokunii sp. nov., gammaproteobacteria respectively isolated from coastal attached (fast) ice and surface seawater of the Antarctic.</title>
        <authorList>
            <person name="Li H.J."/>
            <person name="Zhang X.Y."/>
            <person name="Chen C.X."/>
            <person name="Zhang Y.J."/>
            <person name="Gao Z.M."/>
            <person name="Yu Y."/>
            <person name="Chen X.L."/>
            <person name="Chen B."/>
            <person name="Zhang Y.Z."/>
        </authorList>
    </citation>
    <scope>NUCLEOTIDE SEQUENCE [LARGE SCALE GENOMIC DNA]</scope>
    <source>
        <strain evidence="3 4">15-R06ZXC-3</strain>
    </source>
</reference>
<evidence type="ECO:0000259" key="1">
    <source>
        <dbReference type="Pfam" id="PF08421"/>
    </source>
</evidence>
<evidence type="ECO:0000313" key="3">
    <source>
        <dbReference type="EMBL" id="MEX1663749.1"/>
    </source>
</evidence>
<keyword evidence="3" id="KW-0489">Methyltransferase</keyword>
<dbReference type="Pfam" id="PF08421">
    <property type="entry name" value="Methyltransf_13"/>
    <property type="match status" value="1"/>
</dbReference>
<accession>A0ABV3TRG5</accession>
<dbReference type="EMBL" id="JBFRYC010000028">
    <property type="protein sequence ID" value="MEX1663749.1"/>
    <property type="molecule type" value="Genomic_DNA"/>
</dbReference>
<dbReference type="PANTHER" id="PTHR43861">
    <property type="entry name" value="TRANS-ACONITATE 2-METHYLTRANSFERASE-RELATED"/>
    <property type="match status" value="1"/>
</dbReference>
<dbReference type="SUPFAM" id="SSF53335">
    <property type="entry name" value="S-adenosyl-L-methionine-dependent methyltransferases"/>
    <property type="match status" value="1"/>
</dbReference>
<dbReference type="InterPro" id="IPR013691">
    <property type="entry name" value="MeTrfase_14"/>
</dbReference>
<dbReference type="Proteomes" id="UP001557465">
    <property type="component" value="Unassembled WGS sequence"/>
</dbReference>
<dbReference type="Gene3D" id="6.20.50.110">
    <property type="entry name" value="Methyltransferase, zinc-binding domain"/>
    <property type="match status" value="1"/>
</dbReference>
<dbReference type="InterPro" id="IPR013630">
    <property type="entry name" value="Methyltransf_Zn-bd_dom_put"/>
</dbReference>
<keyword evidence="4" id="KW-1185">Reference proteome</keyword>
<name>A0ABV3TRG5_9RHOB</name>
<gene>
    <name evidence="3" type="ORF">AB4874_19430</name>
</gene>
<dbReference type="GO" id="GO:0008168">
    <property type="term" value="F:methyltransferase activity"/>
    <property type="evidence" value="ECO:0007669"/>
    <property type="project" value="UniProtKB-KW"/>
</dbReference>
<dbReference type="Pfam" id="PF08484">
    <property type="entry name" value="Methyltransf_14"/>
    <property type="match status" value="1"/>
</dbReference>
<sequence>MSLSHTCRHCAAPLTERFLDLGHAPLSNAYLDAAGLQAAEVTYPLRLNVCSVCRLVQTEDYTSAADVFGADYAYFSSTSSGWVAHAKRYTDMIIDRLGLGAESLVIEVAANDGYLLQHMKAAGVPCLGVEPTTATADAARAKGIEIVEDFFGLTLAESLVAGGKSADLILGNNVYAHVPDINDFTQAIATALKPEGIVTLEFPHLMRLVEHRQFDTVYHEHFSYLSLLTVQRIFEANGLRVVDVEELSTHGGSLRVYGCRSAASHVAADAVDIILAQERARGMDTPDFYKGFQSEAEAVKDAAVRFLLDAKRDGQTVVGYGAAAKGSTLMNFAGIRPDLLPRVHDAAPAKQNMFLPGSHIPIFAPSALDDTRPDYIVILPWNIADEVREQLSYLAKAGTRFVTFVPELKIV</sequence>
<dbReference type="Gene3D" id="3.40.50.150">
    <property type="entry name" value="Vaccinia Virus protein VP39"/>
    <property type="match status" value="1"/>
</dbReference>
<proteinExistence type="predicted"/>
<dbReference type="PANTHER" id="PTHR43861:SF5">
    <property type="entry name" value="BLL5978 PROTEIN"/>
    <property type="match status" value="1"/>
</dbReference>
<dbReference type="Pfam" id="PF13489">
    <property type="entry name" value="Methyltransf_23"/>
    <property type="match status" value="1"/>
</dbReference>